<dbReference type="EMBL" id="JMCB01000002">
    <property type="protein sequence ID" value="KFE71163.1"/>
    <property type="molecule type" value="Genomic_DNA"/>
</dbReference>
<dbReference type="Proteomes" id="UP000028725">
    <property type="component" value="Unassembled WGS sequence"/>
</dbReference>
<dbReference type="RefSeq" id="WP_044182774.1">
    <property type="nucleotide sequence ID" value="NZ_JMCB01000002.1"/>
</dbReference>
<sequence>MDLKAVIALERAGMDPAHPERLWVPTALGEQGRVVPLDQDLPVPVMDDGHRVVWLPLEPFSRLWTGSAVAPALSRASPPEYEPFFILLEATAAEYCDATGRPERDREFERLYRQLRRRPDGVDPNPLFSYLRAAARLYLSLRDVSRAEFESVADRLRLSARTFSTRIDSTNYHHFVLEEFFHPTGPLLTTGWSGGLS</sequence>
<evidence type="ECO:0000313" key="1">
    <source>
        <dbReference type="EMBL" id="KFE71163.1"/>
    </source>
</evidence>
<protein>
    <submittedName>
        <fullName evidence="1">Uncharacterized protein</fullName>
    </submittedName>
</protein>
<dbReference type="OrthoDB" id="5380958at2"/>
<organism evidence="1 2">
    <name type="scientific">Hyalangium minutum</name>
    <dbReference type="NCBI Taxonomy" id="394096"/>
    <lineage>
        <taxon>Bacteria</taxon>
        <taxon>Pseudomonadati</taxon>
        <taxon>Myxococcota</taxon>
        <taxon>Myxococcia</taxon>
        <taxon>Myxococcales</taxon>
        <taxon>Cystobacterineae</taxon>
        <taxon>Archangiaceae</taxon>
        <taxon>Hyalangium</taxon>
    </lineage>
</organism>
<name>A0A085WU00_9BACT</name>
<proteinExistence type="predicted"/>
<keyword evidence="2" id="KW-1185">Reference proteome</keyword>
<reference evidence="1 2" key="1">
    <citation type="submission" date="2014-04" db="EMBL/GenBank/DDBJ databases">
        <title>Genome assembly of Hyalangium minutum DSM 14724.</title>
        <authorList>
            <person name="Sharma G."/>
            <person name="Subramanian S."/>
        </authorList>
    </citation>
    <scope>NUCLEOTIDE SEQUENCE [LARGE SCALE GENOMIC DNA]</scope>
    <source>
        <strain evidence="1 2">DSM 14724</strain>
    </source>
</reference>
<evidence type="ECO:0000313" key="2">
    <source>
        <dbReference type="Proteomes" id="UP000028725"/>
    </source>
</evidence>
<gene>
    <name evidence="1" type="ORF">DB31_3293</name>
</gene>
<comment type="caution">
    <text evidence="1">The sequence shown here is derived from an EMBL/GenBank/DDBJ whole genome shotgun (WGS) entry which is preliminary data.</text>
</comment>
<dbReference type="AlphaFoldDB" id="A0A085WU00"/>
<accession>A0A085WU00</accession>
<dbReference type="STRING" id="394096.DB31_3293"/>